<organism evidence="2 3">
    <name type="scientific">Branchiostoma lanceolatum</name>
    <name type="common">Common lancelet</name>
    <name type="synonym">Amphioxus lanceolatum</name>
    <dbReference type="NCBI Taxonomy" id="7740"/>
    <lineage>
        <taxon>Eukaryota</taxon>
        <taxon>Metazoa</taxon>
        <taxon>Chordata</taxon>
        <taxon>Cephalochordata</taxon>
        <taxon>Leptocardii</taxon>
        <taxon>Amphioxiformes</taxon>
        <taxon>Branchiostomatidae</taxon>
        <taxon>Branchiostoma</taxon>
    </lineage>
</organism>
<sequence>MAHHELFDLQVLVDDDEETSGKVPNIKEALSRRQLSAGRTADYRLPEVPASLGTGYQLDILTAMRLRTLNKKKSSENPDSLVLWHKSPILRRIYAKSAPPPGEPLRHANAFKKAATEKAEEGRQSSMTVDHEIRRVFRGFDFRDVDVSNLPVVKDILKDGDSEMTDTTGNPGDKPAKKRSRKESRCDPQKRHHIRNGLDDRLASSGVQDCETPRSYKTEKVSRWISKHFRHRSHWDDI</sequence>
<reference evidence="2" key="1">
    <citation type="submission" date="2022-01" db="EMBL/GenBank/DDBJ databases">
        <authorList>
            <person name="Braso-Vives M."/>
        </authorList>
    </citation>
    <scope>NUCLEOTIDE SEQUENCE</scope>
</reference>
<gene>
    <name evidence="2" type="primary">Hypp406</name>
    <name evidence="2" type="ORF">BLAG_LOCUS1344</name>
</gene>
<dbReference type="AlphaFoldDB" id="A0A8J9VLS5"/>
<proteinExistence type="predicted"/>
<evidence type="ECO:0000313" key="2">
    <source>
        <dbReference type="EMBL" id="CAH1231809.1"/>
    </source>
</evidence>
<protein>
    <submittedName>
        <fullName evidence="2">Hypp406 protein</fullName>
    </submittedName>
</protein>
<dbReference type="EMBL" id="OV696686">
    <property type="protein sequence ID" value="CAH1231809.1"/>
    <property type="molecule type" value="Genomic_DNA"/>
</dbReference>
<evidence type="ECO:0000313" key="3">
    <source>
        <dbReference type="Proteomes" id="UP000838412"/>
    </source>
</evidence>
<evidence type="ECO:0000256" key="1">
    <source>
        <dbReference type="SAM" id="MobiDB-lite"/>
    </source>
</evidence>
<feature type="region of interest" description="Disordered" evidence="1">
    <location>
        <begin position="160"/>
        <end position="216"/>
    </location>
</feature>
<name>A0A8J9VLS5_BRALA</name>
<accession>A0A8J9VLS5</accession>
<keyword evidence="3" id="KW-1185">Reference proteome</keyword>
<dbReference type="Proteomes" id="UP000838412">
    <property type="component" value="Chromosome 1"/>
</dbReference>